<accession>A0ABT9WQK6</accession>
<proteinExistence type="predicted"/>
<dbReference type="RefSeq" id="WP_307227991.1">
    <property type="nucleotide sequence ID" value="NZ_JAUSTT010000007.1"/>
</dbReference>
<dbReference type="NCBIfam" id="TIGR02605">
    <property type="entry name" value="CxxC_CxxC_SSSS"/>
    <property type="match status" value="1"/>
</dbReference>
<dbReference type="InterPro" id="IPR013429">
    <property type="entry name" value="Regulatory_FmdB_Zinc_ribbon"/>
</dbReference>
<comment type="caution">
    <text evidence="2">The sequence shown here is derived from an EMBL/GenBank/DDBJ whole genome shotgun (WGS) entry which is preliminary data.</text>
</comment>
<keyword evidence="3" id="KW-1185">Reference proteome</keyword>
<reference evidence="2 3" key="1">
    <citation type="submission" date="2023-07" db="EMBL/GenBank/DDBJ databases">
        <title>Genomic Encyclopedia of Type Strains, Phase IV (KMG-IV): sequencing the most valuable type-strain genomes for metagenomic binning, comparative biology and taxonomic classification.</title>
        <authorList>
            <person name="Goeker M."/>
        </authorList>
    </citation>
    <scope>NUCLEOTIDE SEQUENCE [LARGE SCALE GENOMIC DNA]</scope>
    <source>
        <strain evidence="2 3">DSM 23837</strain>
    </source>
</reference>
<evidence type="ECO:0000259" key="1">
    <source>
        <dbReference type="SMART" id="SM00834"/>
    </source>
</evidence>
<feature type="domain" description="Putative regulatory protein FmdB zinc ribbon" evidence="1">
    <location>
        <begin position="1"/>
        <end position="42"/>
    </location>
</feature>
<dbReference type="Proteomes" id="UP001223586">
    <property type="component" value="Unassembled WGS sequence"/>
</dbReference>
<name>A0ABT9WQK6_9BACI</name>
<evidence type="ECO:0000313" key="2">
    <source>
        <dbReference type="EMBL" id="MDQ0175569.1"/>
    </source>
</evidence>
<evidence type="ECO:0000313" key="3">
    <source>
        <dbReference type="Proteomes" id="UP001223586"/>
    </source>
</evidence>
<gene>
    <name evidence="2" type="ORF">J2S08_001403</name>
</gene>
<dbReference type="EMBL" id="JAUSTT010000007">
    <property type="protein sequence ID" value="MDQ0175569.1"/>
    <property type="molecule type" value="Genomic_DNA"/>
</dbReference>
<sequence>MPNYTFDCQACGPFTLFYKQMAGDKQIAVCPTCQEKAKRIYFAPHLLTGSCALRQRIEKGIEPKIVSKSELAGRSIKPASYTSNRPWQIGH</sequence>
<organism evidence="2 3">
    <name type="scientific">Bacillus chungangensis</name>
    <dbReference type="NCBI Taxonomy" id="587633"/>
    <lineage>
        <taxon>Bacteria</taxon>
        <taxon>Bacillati</taxon>
        <taxon>Bacillota</taxon>
        <taxon>Bacilli</taxon>
        <taxon>Bacillales</taxon>
        <taxon>Bacillaceae</taxon>
        <taxon>Bacillus</taxon>
    </lineage>
</organism>
<protein>
    <submittedName>
        <fullName evidence="2">FmdB family regulatory protein</fullName>
    </submittedName>
</protein>
<dbReference type="SMART" id="SM00834">
    <property type="entry name" value="CxxC_CXXC_SSSS"/>
    <property type="match status" value="1"/>
</dbReference>